<proteinExistence type="predicted"/>
<dbReference type="PROSITE" id="PS50110">
    <property type="entry name" value="RESPONSE_REGULATORY"/>
    <property type="match status" value="1"/>
</dbReference>
<dbReference type="InterPro" id="IPR001789">
    <property type="entry name" value="Sig_transdc_resp-reg_receiver"/>
</dbReference>
<dbReference type="RefSeq" id="WP_146940442.1">
    <property type="nucleotide sequence ID" value="NZ_BJYJ01000004.1"/>
</dbReference>
<feature type="domain" description="Response regulatory" evidence="2">
    <location>
        <begin position="4"/>
        <end position="132"/>
    </location>
</feature>
<keyword evidence="4" id="KW-1185">Reference proteome</keyword>
<dbReference type="PANTHER" id="PTHR45566:SF1">
    <property type="entry name" value="HTH-TYPE TRANSCRIPTIONAL REGULATOR YHJB-RELATED"/>
    <property type="match status" value="1"/>
</dbReference>
<accession>A0A511YJY4</accession>
<dbReference type="SUPFAM" id="SSF52172">
    <property type="entry name" value="CheY-like"/>
    <property type="match status" value="1"/>
</dbReference>
<keyword evidence="1" id="KW-0597">Phosphoprotein</keyword>
<reference evidence="3 4" key="1">
    <citation type="submission" date="2019-07" db="EMBL/GenBank/DDBJ databases">
        <title>Whole genome shotgun sequence of Chryseobacterium hagamense NBRC 105253.</title>
        <authorList>
            <person name="Hosoyama A."/>
            <person name="Uohara A."/>
            <person name="Ohji S."/>
            <person name="Ichikawa N."/>
        </authorList>
    </citation>
    <scope>NUCLEOTIDE SEQUENCE [LARGE SCALE GENOMIC DNA]</scope>
    <source>
        <strain evidence="3 4">NBRC 105253</strain>
    </source>
</reference>
<organism evidence="3 4">
    <name type="scientific">Chryseobacterium hagamense</name>
    <dbReference type="NCBI Taxonomy" id="395935"/>
    <lineage>
        <taxon>Bacteria</taxon>
        <taxon>Pseudomonadati</taxon>
        <taxon>Bacteroidota</taxon>
        <taxon>Flavobacteriia</taxon>
        <taxon>Flavobacteriales</taxon>
        <taxon>Weeksellaceae</taxon>
        <taxon>Chryseobacterium group</taxon>
        <taxon>Chryseobacterium</taxon>
    </lineage>
</organism>
<dbReference type="InterPro" id="IPR051015">
    <property type="entry name" value="EvgA-like"/>
</dbReference>
<gene>
    <name evidence="3" type="ORF">CHA01nite_12240</name>
</gene>
<dbReference type="Gene3D" id="3.40.50.2300">
    <property type="match status" value="1"/>
</dbReference>
<feature type="modified residue" description="4-aspartylphosphate" evidence="1">
    <location>
        <position position="59"/>
    </location>
</feature>
<dbReference type="AlphaFoldDB" id="A0A511YJY4"/>
<evidence type="ECO:0000256" key="1">
    <source>
        <dbReference type="PROSITE-ProRule" id="PRU00169"/>
    </source>
</evidence>
<dbReference type="Proteomes" id="UP000321863">
    <property type="component" value="Unassembled WGS sequence"/>
</dbReference>
<evidence type="ECO:0000259" key="2">
    <source>
        <dbReference type="PROSITE" id="PS50110"/>
    </source>
</evidence>
<protein>
    <recommendedName>
        <fullName evidence="2">Response regulatory domain-containing protein</fullName>
    </recommendedName>
</protein>
<evidence type="ECO:0000313" key="4">
    <source>
        <dbReference type="Proteomes" id="UP000321863"/>
    </source>
</evidence>
<sequence>MFKKVLIVEDQEVANLGIIRAMEELSVPRFEFVTYCDEALQRMKTAAAENKSYDLLIADLSFEKDHIRQDLKSGQELILEAKKFRPELKVVVFSVEKRAQVIDDLYKIYGINGFVSKARNDGKELRNAIERIFKGEIVMSQDILNAIRNIPFALNTYDLKLLELLAKGSKQSEIQTCLKEQQMQPHSIRSIEKRLNELRDSFGAKNNIEMIVICKDIGLI</sequence>
<dbReference type="GO" id="GO:0000160">
    <property type="term" value="P:phosphorelay signal transduction system"/>
    <property type="evidence" value="ECO:0007669"/>
    <property type="project" value="InterPro"/>
</dbReference>
<dbReference type="InterPro" id="IPR011006">
    <property type="entry name" value="CheY-like_superfamily"/>
</dbReference>
<dbReference type="EMBL" id="BJYJ01000004">
    <property type="protein sequence ID" value="GEN75484.1"/>
    <property type="molecule type" value="Genomic_DNA"/>
</dbReference>
<comment type="caution">
    <text evidence="3">The sequence shown here is derived from an EMBL/GenBank/DDBJ whole genome shotgun (WGS) entry which is preliminary data.</text>
</comment>
<name>A0A511YJY4_9FLAO</name>
<dbReference type="OrthoDB" id="659223at2"/>
<dbReference type="PANTHER" id="PTHR45566">
    <property type="entry name" value="HTH-TYPE TRANSCRIPTIONAL REGULATOR YHJB-RELATED"/>
    <property type="match status" value="1"/>
</dbReference>
<evidence type="ECO:0000313" key="3">
    <source>
        <dbReference type="EMBL" id="GEN75484.1"/>
    </source>
</evidence>